<accession>A0A084B625</accession>
<dbReference type="OrthoDB" id="4360026at2759"/>
<evidence type="ECO:0000313" key="2">
    <source>
        <dbReference type="Proteomes" id="UP000028045"/>
    </source>
</evidence>
<dbReference type="EMBL" id="KL647944">
    <property type="protein sequence ID" value="KEY73004.1"/>
    <property type="molecule type" value="Genomic_DNA"/>
</dbReference>
<dbReference type="AlphaFoldDB" id="A0A084B625"/>
<gene>
    <name evidence="1" type="ORF">S7711_04669</name>
</gene>
<proteinExistence type="predicted"/>
<name>A0A084B625_STACB</name>
<sequence>MSNHIPDPGAHSEELPYCIWYPEVASEDTYRQLANRYLQMIYQVARGCAVTGYADLYLELKDVLPEMAVAEKARDAGSDAIFRHIMKQAVRYRIFDDYFRIINDNATSPRPAHLNGDTCVSSMLKQMKQTFNKPADPDNPFEIIFDFPGFEEDTTYNITEDYAVAESVPKVTWSSKSLMLDLLSSPLTADLPAGNKDLLILMAAFYGDID</sequence>
<dbReference type="Proteomes" id="UP000028045">
    <property type="component" value="Unassembled WGS sequence"/>
</dbReference>
<evidence type="ECO:0000313" key="1">
    <source>
        <dbReference type="EMBL" id="KEY73004.1"/>
    </source>
</evidence>
<organism evidence="1 2">
    <name type="scientific">Stachybotrys chartarum (strain CBS 109288 / IBT 7711)</name>
    <name type="common">Toxic black mold</name>
    <name type="synonym">Stilbospora chartarum</name>
    <dbReference type="NCBI Taxonomy" id="1280523"/>
    <lineage>
        <taxon>Eukaryota</taxon>
        <taxon>Fungi</taxon>
        <taxon>Dikarya</taxon>
        <taxon>Ascomycota</taxon>
        <taxon>Pezizomycotina</taxon>
        <taxon>Sordariomycetes</taxon>
        <taxon>Hypocreomycetidae</taxon>
        <taxon>Hypocreales</taxon>
        <taxon>Stachybotryaceae</taxon>
        <taxon>Stachybotrys</taxon>
    </lineage>
</organism>
<dbReference type="HOGENOM" id="CLU_1422277_0_0_1"/>
<protein>
    <submittedName>
        <fullName evidence="1">Uncharacterized protein</fullName>
    </submittedName>
</protein>
<keyword evidence="2" id="KW-1185">Reference proteome</keyword>
<reference evidence="1 2" key="1">
    <citation type="journal article" date="2014" name="BMC Genomics">
        <title>Comparative genome sequencing reveals chemotype-specific gene clusters in the toxigenic black mold Stachybotrys.</title>
        <authorList>
            <person name="Semeiks J."/>
            <person name="Borek D."/>
            <person name="Otwinowski Z."/>
            <person name="Grishin N.V."/>
        </authorList>
    </citation>
    <scope>NUCLEOTIDE SEQUENCE [LARGE SCALE GENOMIC DNA]</scope>
    <source>
        <strain evidence="2">CBS 109288 / IBT 7711</strain>
    </source>
</reference>